<dbReference type="STRING" id="371731.Rsw2DRAFT_2902"/>
<dbReference type="EMBL" id="ACYY01000024">
    <property type="protein sequence ID" value="EEW24183.1"/>
    <property type="molecule type" value="Genomic_DNA"/>
</dbReference>
<keyword evidence="2" id="KW-1185">Reference proteome</keyword>
<dbReference type="OrthoDB" id="9809385at2"/>
<dbReference type="RefSeq" id="WP_008032246.1">
    <property type="nucleotide sequence ID" value="NZ_ACYY01000024.1"/>
</dbReference>
<dbReference type="PANTHER" id="PTHR30438:SF2">
    <property type="entry name" value="MEMBRANE PROTEIN"/>
    <property type="match status" value="1"/>
</dbReference>
<dbReference type="Gene3D" id="1.10.287.470">
    <property type="entry name" value="Helix hairpin bin"/>
    <property type="match status" value="2"/>
</dbReference>
<proteinExistence type="predicted"/>
<evidence type="ECO:0000313" key="2">
    <source>
        <dbReference type="Proteomes" id="UP000010121"/>
    </source>
</evidence>
<dbReference type="Proteomes" id="UP000010121">
    <property type="component" value="Unassembled WGS sequence"/>
</dbReference>
<protein>
    <submittedName>
        <fullName evidence="1">Secretion protein HlyD family protein</fullName>
    </submittedName>
</protein>
<dbReference type="eggNOG" id="COG1566">
    <property type="taxonomic scope" value="Bacteria"/>
</dbReference>
<accession>C8S4C4</accession>
<comment type="caution">
    <text evidence="1">The sequence shown here is derived from an EMBL/GenBank/DDBJ whole genome shotgun (WGS) entry which is preliminary data.</text>
</comment>
<reference evidence="1 2" key="1">
    <citation type="submission" date="2009-08" db="EMBL/GenBank/DDBJ databases">
        <title>The draft genome of Rhodobacter sp. SW2.</title>
        <authorList>
            <consortium name="US DOE Joint Genome Institute (JGI-PGF)"/>
            <person name="Lucas S."/>
            <person name="Copeland A."/>
            <person name="Lapidus A."/>
            <person name="Glavina del Rio T."/>
            <person name="Tice H."/>
            <person name="Bruce D."/>
            <person name="Goodwin L."/>
            <person name="Pitluck S."/>
            <person name="Larimer F."/>
            <person name="Land M.L."/>
            <person name="Hauser L."/>
            <person name="Emerson D."/>
        </authorList>
    </citation>
    <scope>NUCLEOTIDE SEQUENCE [LARGE SCALE GENOMIC DNA]</scope>
    <source>
        <strain evidence="1 2">SW2</strain>
    </source>
</reference>
<dbReference type="AlphaFoldDB" id="C8S4C4"/>
<dbReference type="Gene3D" id="2.40.50.100">
    <property type="match status" value="2"/>
</dbReference>
<dbReference type="SUPFAM" id="SSF111369">
    <property type="entry name" value="HlyD-like secretion proteins"/>
    <property type="match status" value="3"/>
</dbReference>
<dbReference type="PANTHER" id="PTHR30438">
    <property type="entry name" value="36 KDA ANTIGEN-RELATED"/>
    <property type="match status" value="1"/>
</dbReference>
<name>C8S4C4_9RHOB</name>
<gene>
    <name evidence="1" type="ORF">Rsw2DRAFT_2902</name>
</gene>
<organism evidence="1 2">
    <name type="scientific">Rhodobacter ferrooxidans</name>
    <dbReference type="NCBI Taxonomy" id="371731"/>
    <lineage>
        <taxon>Bacteria</taxon>
        <taxon>Pseudomonadati</taxon>
        <taxon>Pseudomonadota</taxon>
        <taxon>Alphaproteobacteria</taxon>
        <taxon>Rhodobacterales</taxon>
        <taxon>Rhodobacter group</taxon>
        <taxon>Rhodobacter</taxon>
    </lineage>
</organism>
<evidence type="ECO:0000313" key="1">
    <source>
        <dbReference type="EMBL" id="EEW24183.1"/>
    </source>
</evidence>
<sequence>MSSFGDAILWLLAAVGLGPAPDQVFNGYLEADYVYVAPVSAGRIVAIPVTEGLAVQAGQQLATLENTSQAAQLQAALAAVAVAQATLENLQTGSREDEIEVIRASLHKAEADQRLARLNLDRASQLLAQGRVPQAEVDQLSAALQSADAQMEQLAAQLRVAQLPARQALVLAAQATLDQRRAEADLARVNLSDRVLTAPVGGVIEKLFFDAGEVAATGAPVVSILPEGAISAIFFIPEPDRAGFAVGDALTLACDGCPEGLTASITRLASDPQYAPPILYSRDERARLVFRAEASVSQGKGLLPGQPVTLARK</sequence>
<dbReference type="GO" id="GO:0005886">
    <property type="term" value="C:plasma membrane"/>
    <property type="evidence" value="ECO:0007669"/>
    <property type="project" value="TreeGrafter"/>
</dbReference>
<dbReference type="Gene3D" id="2.40.30.170">
    <property type="match status" value="1"/>
</dbReference>